<evidence type="ECO:0000313" key="3">
    <source>
        <dbReference type="EMBL" id="MCL6217282.1"/>
    </source>
</evidence>
<dbReference type="InterPro" id="IPR051317">
    <property type="entry name" value="Gfo/Idh/MocA_oxidoreduct"/>
</dbReference>
<keyword evidence="4" id="KW-1185">Reference proteome</keyword>
<dbReference type="Proteomes" id="UP001139521">
    <property type="component" value="Unassembled WGS sequence"/>
</dbReference>
<sequence>MGKKIKMGILGGGGDSLIGVLHRVASSMFDKFEVVGGVFNTDINESIRFAEEIGIGTDHIYANLDDLIEKENNLPEEERIKVVSVLTPNFLHFSMAKQLLEGGFHVICEKPMTTTLEEAKILKEASDKAGKVFAVTYTYTGYPMVRQMREMITSGKLGKIQKIDVQYYQGWINPIIHDKEQRNTIWRLDPEKSGISCCIGDIGTHAYDMIEYVTGMEVKNILADLNYLYEDNAMDIDGTVLLRLEGQVKGVLRASQIATGEENNFTVKVYGDKAGIKWEQENPNYLYFLEENKPLQVLKPGHAYNSDFSLSGTKLPPGHPEGIFDSMGNIYHGVAKAILGEDAFDGEYPTIIDGLRGMNFIEKAVESHKNGNVWTSIDDEPAKN</sequence>
<dbReference type="EMBL" id="JAKHSK010000003">
    <property type="protein sequence ID" value="MCL6217282.1"/>
    <property type="molecule type" value="Genomic_DNA"/>
</dbReference>
<protein>
    <submittedName>
        <fullName evidence="3">Gfo/Idh/MocA family oxidoreductase</fullName>
    </submittedName>
</protein>
<name>A0A9X1ZMD3_9FLAO</name>
<feature type="domain" description="Gfo/Idh/MocA-like oxidoreductase N-terminal" evidence="1">
    <location>
        <begin position="6"/>
        <end position="137"/>
    </location>
</feature>
<organism evidence="3 4">
    <name type="scientific">Zunongwangia pacifica</name>
    <dbReference type="NCBI Taxonomy" id="2911062"/>
    <lineage>
        <taxon>Bacteria</taxon>
        <taxon>Pseudomonadati</taxon>
        <taxon>Bacteroidota</taxon>
        <taxon>Flavobacteriia</taxon>
        <taxon>Flavobacteriales</taxon>
        <taxon>Flavobacteriaceae</taxon>
        <taxon>Zunongwangia</taxon>
    </lineage>
</organism>
<dbReference type="Pfam" id="PF01408">
    <property type="entry name" value="GFO_IDH_MocA"/>
    <property type="match status" value="1"/>
</dbReference>
<reference evidence="3" key="1">
    <citation type="submission" date="2022-01" db="EMBL/GenBank/DDBJ databases">
        <title>Genome sequencing of Zunongwangia sp. M21534 genome.</title>
        <authorList>
            <person name="Chen Y."/>
            <person name="Dong C."/>
            <person name="Shao Z."/>
        </authorList>
    </citation>
    <scope>NUCLEOTIDE SEQUENCE</scope>
    <source>
        <strain evidence="3">MCCC M21534</strain>
    </source>
</reference>
<dbReference type="SUPFAM" id="SSF55347">
    <property type="entry name" value="Glyceraldehyde-3-phosphate dehydrogenase-like, C-terminal domain"/>
    <property type="match status" value="1"/>
</dbReference>
<proteinExistence type="predicted"/>
<accession>A0A9X1ZMD3</accession>
<gene>
    <name evidence="3" type="ORF">L1967_03155</name>
</gene>
<dbReference type="PANTHER" id="PTHR43708">
    <property type="entry name" value="CONSERVED EXPRESSED OXIDOREDUCTASE (EUROFUNG)"/>
    <property type="match status" value="1"/>
</dbReference>
<dbReference type="Pfam" id="PF22725">
    <property type="entry name" value="GFO_IDH_MocA_C3"/>
    <property type="match status" value="1"/>
</dbReference>
<dbReference type="Gene3D" id="3.40.50.720">
    <property type="entry name" value="NAD(P)-binding Rossmann-like Domain"/>
    <property type="match status" value="1"/>
</dbReference>
<dbReference type="Gene3D" id="3.30.360.10">
    <property type="entry name" value="Dihydrodipicolinate Reductase, domain 2"/>
    <property type="match status" value="1"/>
</dbReference>
<evidence type="ECO:0000259" key="1">
    <source>
        <dbReference type="Pfam" id="PF01408"/>
    </source>
</evidence>
<comment type="caution">
    <text evidence="3">The sequence shown here is derived from an EMBL/GenBank/DDBJ whole genome shotgun (WGS) entry which is preliminary data.</text>
</comment>
<dbReference type="GO" id="GO:0000166">
    <property type="term" value="F:nucleotide binding"/>
    <property type="evidence" value="ECO:0007669"/>
    <property type="project" value="InterPro"/>
</dbReference>
<dbReference type="PANTHER" id="PTHR43708:SF3">
    <property type="entry name" value="OXIDOREDUCTASE"/>
    <property type="match status" value="1"/>
</dbReference>
<feature type="domain" description="GFO/IDH/MocA-like oxidoreductase" evidence="2">
    <location>
        <begin position="145"/>
        <end position="276"/>
    </location>
</feature>
<dbReference type="AlphaFoldDB" id="A0A9X1ZMD3"/>
<evidence type="ECO:0000259" key="2">
    <source>
        <dbReference type="Pfam" id="PF22725"/>
    </source>
</evidence>
<dbReference type="SUPFAM" id="SSF51735">
    <property type="entry name" value="NAD(P)-binding Rossmann-fold domains"/>
    <property type="match status" value="1"/>
</dbReference>
<evidence type="ECO:0000313" key="4">
    <source>
        <dbReference type="Proteomes" id="UP001139521"/>
    </source>
</evidence>
<dbReference type="InterPro" id="IPR000683">
    <property type="entry name" value="Gfo/Idh/MocA-like_OxRdtase_N"/>
</dbReference>
<dbReference type="InterPro" id="IPR036291">
    <property type="entry name" value="NAD(P)-bd_dom_sf"/>
</dbReference>
<dbReference type="InterPro" id="IPR055170">
    <property type="entry name" value="GFO_IDH_MocA-like_dom"/>
</dbReference>
<dbReference type="RefSeq" id="WP_249600267.1">
    <property type="nucleotide sequence ID" value="NZ_JAKHSK010000003.1"/>
</dbReference>